<sequence>MEKRKRGRPRKNVKPLISEEKGKVTVAGTSSPVSRRRPEFFKLFLSDRSSQQLINITGCEYGAIGSGGGGGDEAG</sequence>
<accession>A0ABQ7WQ24</accession>
<feature type="compositionally biased region" description="Basic residues" evidence="1">
    <location>
        <begin position="1"/>
        <end position="13"/>
    </location>
</feature>
<reference evidence="2 3" key="1">
    <citation type="journal article" date="2021" name="bioRxiv">
        <title>Chromosome-scale and haplotype-resolved genome assembly of a tetraploid potato cultivar.</title>
        <authorList>
            <person name="Sun H."/>
            <person name="Jiao W.-B."/>
            <person name="Krause K."/>
            <person name="Campoy J.A."/>
            <person name="Goel M."/>
            <person name="Folz-Donahue K."/>
            <person name="Kukat C."/>
            <person name="Huettel B."/>
            <person name="Schneeberger K."/>
        </authorList>
    </citation>
    <scope>NUCLEOTIDE SEQUENCE [LARGE SCALE GENOMIC DNA]</scope>
    <source>
        <strain evidence="2">SolTubOtavaFocal</strain>
        <tissue evidence="2">Leaves</tissue>
    </source>
</reference>
<evidence type="ECO:0000256" key="1">
    <source>
        <dbReference type="SAM" id="MobiDB-lite"/>
    </source>
</evidence>
<gene>
    <name evidence="2" type="ORF">KY290_002443</name>
</gene>
<keyword evidence="3" id="KW-1185">Reference proteome</keyword>
<feature type="region of interest" description="Disordered" evidence="1">
    <location>
        <begin position="1"/>
        <end position="32"/>
    </location>
</feature>
<proteinExistence type="predicted"/>
<comment type="caution">
    <text evidence="2">The sequence shown here is derived from an EMBL/GenBank/DDBJ whole genome shotgun (WGS) entry which is preliminary data.</text>
</comment>
<organism evidence="2 3">
    <name type="scientific">Solanum tuberosum</name>
    <name type="common">Potato</name>
    <dbReference type="NCBI Taxonomy" id="4113"/>
    <lineage>
        <taxon>Eukaryota</taxon>
        <taxon>Viridiplantae</taxon>
        <taxon>Streptophyta</taxon>
        <taxon>Embryophyta</taxon>
        <taxon>Tracheophyta</taxon>
        <taxon>Spermatophyta</taxon>
        <taxon>Magnoliopsida</taxon>
        <taxon>eudicotyledons</taxon>
        <taxon>Gunneridae</taxon>
        <taxon>Pentapetalae</taxon>
        <taxon>asterids</taxon>
        <taxon>lamiids</taxon>
        <taxon>Solanales</taxon>
        <taxon>Solanaceae</taxon>
        <taxon>Solanoideae</taxon>
        <taxon>Solaneae</taxon>
        <taxon>Solanum</taxon>
    </lineage>
</organism>
<evidence type="ECO:0000313" key="3">
    <source>
        <dbReference type="Proteomes" id="UP000826656"/>
    </source>
</evidence>
<evidence type="ECO:0000313" key="2">
    <source>
        <dbReference type="EMBL" id="KAH0782845.1"/>
    </source>
</evidence>
<protein>
    <submittedName>
        <fullName evidence="2">Uncharacterized protein</fullName>
    </submittedName>
</protein>
<dbReference type="EMBL" id="JAIVGD010000001">
    <property type="protein sequence ID" value="KAH0782845.1"/>
    <property type="molecule type" value="Genomic_DNA"/>
</dbReference>
<dbReference type="Proteomes" id="UP000826656">
    <property type="component" value="Unassembled WGS sequence"/>
</dbReference>
<name>A0ABQ7WQ24_SOLTU</name>